<feature type="binding site" evidence="12">
    <location>
        <position position="773"/>
    </location>
    <ligand>
        <name>substrate</name>
    </ligand>
</feature>
<feature type="binding site" evidence="12">
    <location>
        <position position="617"/>
    </location>
    <ligand>
        <name>substrate</name>
    </ligand>
</feature>
<dbReference type="SUPFAM" id="SSF56059">
    <property type="entry name" value="Glutathione synthetase ATP-binding domain-like"/>
    <property type="match status" value="1"/>
</dbReference>
<dbReference type="PIRSF" id="PIRSF000853">
    <property type="entry name" value="PPDK"/>
    <property type="match status" value="1"/>
</dbReference>
<evidence type="ECO:0000256" key="4">
    <source>
        <dbReference type="ARBA" id="ARBA00020138"/>
    </source>
</evidence>
<dbReference type="InterPro" id="IPR040442">
    <property type="entry name" value="Pyrv_kinase-like_dom_sf"/>
</dbReference>
<evidence type="ECO:0000256" key="12">
    <source>
        <dbReference type="PIRSR" id="PIRSR000853-2"/>
    </source>
</evidence>
<evidence type="ECO:0000256" key="5">
    <source>
        <dbReference type="ARBA" id="ARBA00022679"/>
    </source>
</evidence>
<evidence type="ECO:0000256" key="3">
    <source>
        <dbReference type="ARBA" id="ARBA00011994"/>
    </source>
</evidence>
<feature type="domain" description="PEP-utilising enzyme C-terminal" evidence="16">
    <location>
        <begin position="518"/>
        <end position="790"/>
    </location>
</feature>
<organism evidence="17 18">
    <name type="scientific">Aerophobetes bacterium</name>
    <dbReference type="NCBI Taxonomy" id="2030807"/>
    <lineage>
        <taxon>Bacteria</taxon>
        <taxon>Candidatus Aerophobota</taxon>
    </lineage>
</organism>
<evidence type="ECO:0000256" key="7">
    <source>
        <dbReference type="ARBA" id="ARBA00022741"/>
    </source>
</evidence>
<dbReference type="PROSITE" id="PS00370">
    <property type="entry name" value="PEP_ENZYMES_PHOS_SITE"/>
    <property type="match status" value="1"/>
</dbReference>
<dbReference type="SUPFAM" id="SSF51621">
    <property type="entry name" value="Phosphoenolpyruvate/pyruvate domain"/>
    <property type="match status" value="1"/>
</dbReference>
<evidence type="ECO:0000259" key="15">
    <source>
        <dbReference type="Pfam" id="PF01326"/>
    </source>
</evidence>
<feature type="binding site" evidence="12">
    <location>
        <position position="775"/>
    </location>
    <ligand>
        <name>substrate</name>
    </ligand>
</feature>
<dbReference type="Gene3D" id="1.10.189.10">
    <property type="entry name" value="Pyruvate Phosphate Dikinase, domain 2"/>
    <property type="match status" value="1"/>
</dbReference>
<feature type="binding site" evidence="13">
    <location>
        <position position="776"/>
    </location>
    <ligand>
        <name>Mg(2+)</name>
        <dbReference type="ChEBI" id="CHEBI:18420"/>
    </ligand>
</feature>
<proteinExistence type="inferred from homology"/>
<dbReference type="InterPro" id="IPR000121">
    <property type="entry name" value="PEP_util_C"/>
</dbReference>
<feature type="domain" description="Pyruvate phosphate dikinase AMP/ATP-binding" evidence="15">
    <location>
        <begin position="57"/>
        <end position="299"/>
    </location>
</feature>
<evidence type="ECO:0000313" key="17">
    <source>
        <dbReference type="EMBL" id="RLE06617.1"/>
    </source>
</evidence>
<feature type="binding site" evidence="13">
    <location>
        <position position="752"/>
    </location>
    <ligand>
        <name>Mg(2+)</name>
        <dbReference type="ChEBI" id="CHEBI:18420"/>
    </ligand>
</feature>
<feature type="binding site" evidence="12">
    <location>
        <position position="774"/>
    </location>
    <ligand>
        <name>substrate</name>
    </ligand>
</feature>
<dbReference type="InterPro" id="IPR013815">
    <property type="entry name" value="ATP_grasp_subdomain_1"/>
</dbReference>
<gene>
    <name evidence="17" type="ORF">DRZ78_04405</name>
</gene>
<accession>A0A662D0L9</accession>
<feature type="non-terminal residue" evidence="17">
    <location>
        <position position="799"/>
    </location>
</feature>
<dbReference type="PANTHER" id="PTHR22931">
    <property type="entry name" value="PHOSPHOENOLPYRUVATE DIKINASE-RELATED"/>
    <property type="match status" value="1"/>
</dbReference>
<evidence type="ECO:0000259" key="16">
    <source>
        <dbReference type="Pfam" id="PF02896"/>
    </source>
</evidence>
<protein>
    <recommendedName>
        <fullName evidence="4">Pyruvate, phosphate dikinase</fullName>
        <ecNumber evidence="3">2.7.9.1</ecNumber>
    </recommendedName>
    <alternativeName>
        <fullName evidence="11">Pyruvate, orthophosphate dikinase</fullName>
    </alternativeName>
</protein>
<evidence type="ECO:0000259" key="14">
    <source>
        <dbReference type="Pfam" id="PF00391"/>
    </source>
</evidence>
<evidence type="ECO:0000313" key="18">
    <source>
        <dbReference type="Proteomes" id="UP000277457"/>
    </source>
</evidence>
<dbReference type="SUPFAM" id="SSF52009">
    <property type="entry name" value="Phosphohistidine domain"/>
    <property type="match status" value="1"/>
</dbReference>
<keyword evidence="9" id="KW-0067">ATP-binding</keyword>
<feature type="domain" description="PEP-utilising enzyme mobile" evidence="14">
    <location>
        <begin position="422"/>
        <end position="503"/>
    </location>
</feature>
<dbReference type="InterPro" id="IPR008279">
    <property type="entry name" value="PEP-util_enz_mobile_dom"/>
</dbReference>
<dbReference type="Gene3D" id="3.50.30.10">
    <property type="entry name" value="Phosphohistidine domain"/>
    <property type="match status" value="1"/>
</dbReference>
<dbReference type="EMBL" id="QMPY01000167">
    <property type="protein sequence ID" value="RLE06617.1"/>
    <property type="molecule type" value="Genomic_DNA"/>
</dbReference>
<keyword evidence="7" id="KW-0547">Nucleotide-binding</keyword>
<dbReference type="Gene3D" id="3.30.1490.20">
    <property type="entry name" value="ATP-grasp fold, A domain"/>
    <property type="match status" value="1"/>
</dbReference>
<keyword evidence="6 13" id="KW-0479">Metal-binding</keyword>
<dbReference type="AlphaFoldDB" id="A0A662D0L9"/>
<feature type="domain" description="Pyruvate phosphate dikinase AMP/ATP-binding" evidence="15">
    <location>
        <begin position="305"/>
        <end position="358"/>
    </location>
</feature>
<dbReference type="GO" id="GO:0046872">
    <property type="term" value="F:metal ion binding"/>
    <property type="evidence" value="ECO:0007669"/>
    <property type="project" value="UniProtKB-KW"/>
</dbReference>
<dbReference type="Gene3D" id="1.20.80.30">
    <property type="match status" value="1"/>
</dbReference>
<evidence type="ECO:0000256" key="10">
    <source>
        <dbReference type="ARBA" id="ARBA00022842"/>
    </source>
</evidence>
<dbReference type="NCBIfam" id="NF004531">
    <property type="entry name" value="PRK05878.1"/>
    <property type="match status" value="1"/>
</dbReference>
<dbReference type="InterPro" id="IPR018274">
    <property type="entry name" value="PEP_util_AS"/>
</dbReference>
<evidence type="ECO:0000256" key="6">
    <source>
        <dbReference type="ARBA" id="ARBA00022723"/>
    </source>
</evidence>
<dbReference type="Pfam" id="PF01326">
    <property type="entry name" value="PPDK_N"/>
    <property type="match status" value="2"/>
</dbReference>
<evidence type="ECO:0000256" key="1">
    <source>
        <dbReference type="ARBA" id="ARBA00001946"/>
    </source>
</evidence>
<evidence type="ECO:0000256" key="8">
    <source>
        <dbReference type="ARBA" id="ARBA00022777"/>
    </source>
</evidence>
<dbReference type="PROSITE" id="PS00742">
    <property type="entry name" value="PEP_ENZYMES_2"/>
    <property type="match status" value="1"/>
</dbReference>
<dbReference type="Gene3D" id="3.30.470.20">
    <property type="entry name" value="ATP-grasp fold, B domain"/>
    <property type="match status" value="1"/>
</dbReference>
<dbReference type="Proteomes" id="UP000277457">
    <property type="component" value="Unassembled WGS sequence"/>
</dbReference>
<dbReference type="GO" id="GO:0005524">
    <property type="term" value="F:ATP binding"/>
    <property type="evidence" value="ECO:0007669"/>
    <property type="project" value="UniProtKB-KW"/>
</dbReference>
<feature type="binding site" evidence="12">
    <location>
        <position position="776"/>
    </location>
    <ligand>
        <name>substrate</name>
    </ligand>
</feature>
<dbReference type="Pfam" id="PF02896">
    <property type="entry name" value="PEP-utilizers_C"/>
    <property type="match status" value="1"/>
</dbReference>
<dbReference type="Gene3D" id="3.20.20.60">
    <property type="entry name" value="Phosphoenolpyruvate-binding domains"/>
    <property type="match status" value="1"/>
</dbReference>
<dbReference type="InterPro" id="IPR015813">
    <property type="entry name" value="Pyrv/PenolPyrv_kinase-like_dom"/>
</dbReference>
<evidence type="ECO:0000256" key="9">
    <source>
        <dbReference type="ARBA" id="ARBA00022840"/>
    </source>
</evidence>
<keyword evidence="5 17" id="KW-0808">Transferase</keyword>
<dbReference type="InterPro" id="IPR010121">
    <property type="entry name" value="Pyruvate_phosphate_dikinase"/>
</dbReference>
<evidence type="ECO:0000256" key="2">
    <source>
        <dbReference type="ARBA" id="ARBA00007837"/>
    </source>
</evidence>
<feature type="binding site" evidence="12">
    <location>
        <position position="561"/>
    </location>
    <ligand>
        <name>substrate</name>
    </ligand>
</feature>
<dbReference type="Pfam" id="PF00391">
    <property type="entry name" value="PEP-utilizers"/>
    <property type="match status" value="1"/>
</dbReference>
<dbReference type="InterPro" id="IPR002192">
    <property type="entry name" value="PPDK_AMP/ATP-bd"/>
</dbReference>
<keyword evidence="8 17" id="KW-0418">Kinase</keyword>
<evidence type="ECO:0000256" key="11">
    <source>
        <dbReference type="ARBA" id="ARBA00032883"/>
    </source>
</evidence>
<dbReference type="GO" id="GO:0050242">
    <property type="term" value="F:pyruvate, phosphate dikinase activity"/>
    <property type="evidence" value="ECO:0007669"/>
    <property type="project" value="UniProtKB-EC"/>
</dbReference>
<name>A0A662D0L9_UNCAE</name>
<reference evidence="17 18" key="1">
    <citation type="submission" date="2018-06" db="EMBL/GenBank/DDBJ databases">
        <title>Extensive metabolic versatility and redundancy in microbially diverse, dynamic hydrothermal sediments.</title>
        <authorList>
            <person name="Dombrowski N."/>
            <person name="Teske A."/>
            <person name="Baker B.J."/>
        </authorList>
    </citation>
    <scope>NUCLEOTIDE SEQUENCE [LARGE SCALE GENOMIC DNA]</scope>
    <source>
        <strain evidence="17">B7_G13</strain>
    </source>
</reference>
<keyword evidence="10 13" id="KW-0460">Magnesium</keyword>
<dbReference type="NCBIfam" id="TIGR01828">
    <property type="entry name" value="pyru_phos_dikin"/>
    <property type="match status" value="1"/>
</dbReference>
<dbReference type="PANTHER" id="PTHR22931:SF9">
    <property type="entry name" value="PYRUVATE, PHOSPHATE DIKINASE 1, CHLOROPLASTIC"/>
    <property type="match status" value="1"/>
</dbReference>
<dbReference type="InterPro" id="IPR023151">
    <property type="entry name" value="PEP_util_CS"/>
</dbReference>
<evidence type="ECO:0000256" key="13">
    <source>
        <dbReference type="PIRSR" id="PIRSR000853-3"/>
    </source>
</evidence>
<dbReference type="InterPro" id="IPR036637">
    <property type="entry name" value="Phosphohistidine_dom_sf"/>
</dbReference>
<comment type="similarity">
    <text evidence="2">Belongs to the PEP-utilizing enzyme family.</text>
</comment>
<comment type="caution">
    <text evidence="17">The sequence shown here is derived from an EMBL/GenBank/DDBJ whole genome shotgun (WGS) entry which is preliminary data.</text>
</comment>
<sequence length="799" mass="89756">MGRYVYFFAKGKADGSAKMRNLLGGKGANLAEMANLGISVPPGFTITTEVCTYYTKEGKYPEDLEEEIRENLAKLEEETGKKFGDTDNPLLVSVRSGARISMPGMMDTVLNLGLNDVAVNGLVKQTQNERFAYDAYRRLVQMFGNVVLGVEERKFEELIEEKKKSRNIKEDIDLTAEDLKELVSSFKELIKKEKGSEFPQDPFKQLDMARDAVFASWNNKRAINYRKINKIPDDWGTAVNVQAMVFGNMGNDSGTGVGFTRNPATGEKELYGEYLLNAQGEDVVAGIRTPQPLSRLKENMPRIYQELWEITQKLEKHYRDVQDFEFTIEKGKLYLLQTRVGKRTAQAAVKIACDMVKEGLITKEEALMRVEPSQLNQLLHRRIDPEAKINVLAKGLPASPGAATGMVVFTADRAVELAKNGDKVILVRRETSPEDIHGMAASQGILTARGGMTSHAAVVARGMGKCCVAGCEAIQVEERERKFIVNGRVFKEGDFITLDGTTGEVIEGRVPMLEPELSGDFETLMKWADEVRTLGVRANADTPKDARVARQMGAEGIGLCRTEHMFFGEDRLPFVQKMIMAESEEERKEALEKLEPMQRGDFKGILREMEGLPVIIRLLDPPLHEFLPNYENLLVEINTLRLKGRDEREIAEKEKILERVTALREMNPMLGHRGCRLGITFPEVYNMQARAIFEAAAELVQEGIEVYPEVMIPLVANERELSILRGEITKVAERIMKEKNVHFEYKIGTMIELPRAALCADKIAEVADFFSFGTNDLTQTTFGFSRDDAEGKFIPLYLE</sequence>
<dbReference type="GO" id="GO:0016301">
    <property type="term" value="F:kinase activity"/>
    <property type="evidence" value="ECO:0007669"/>
    <property type="project" value="UniProtKB-KW"/>
</dbReference>
<keyword evidence="17" id="KW-0670">Pyruvate</keyword>
<feature type="binding site" evidence="12">
    <location>
        <position position="752"/>
    </location>
    <ligand>
        <name>substrate</name>
    </ligand>
</feature>
<dbReference type="EC" id="2.7.9.1" evidence="3"/>
<comment type="cofactor">
    <cofactor evidence="1 13">
        <name>Mg(2+)</name>
        <dbReference type="ChEBI" id="CHEBI:18420"/>
    </cofactor>
</comment>